<organism evidence="1">
    <name type="scientific">Oryza glumipatula</name>
    <dbReference type="NCBI Taxonomy" id="40148"/>
    <lineage>
        <taxon>Eukaryota</taxon>
        <taxon>Viridiplantae</taxon>
        <taxon>Streptophyta</taxon>
        <taxon>Embryophyta</taxon>
        <taxon>Tracheophyta</taxon>
        <taxon>Spermatophyta</taxon>
        <taxon>Magnoliopsida</taxon>
        <taxon>Liliopsida</taxon>
        <taxon>Poales</taxon>
        <taxon>Poaceae</taxon>
        <taxon>BOP clade</taxon>
        <taxon>Oryzoideae</taxon>
        <taxon>Oryzeae</taxon>
        <taxon>Oryzinae</taxon>
        <taxon>Oryza</taxon>
    </lineage>
</organism>
<dbReference type="EnsemblPlants" id="OGLUM07G05040.1">
    <property type="protein sequence ID" value="OGLUM07G05040.1"/>
    <property type="gene ID" value="OGLUM07G05040"/>
</dbReference>
<dbReference type="HOGENOM" id="CLU_2324189_0_0_1"/>
<protein>
    <submittedName>
        <fullName evidence="1">Uncharacterized protein</fullName>
    </submittedName>
</protein>
<reference evidence="1" key="1">
    <citation type="submission" date="2015-04" db="UniProtKB">
        <authorList>
            <consortium name="EnsemblPlants"/>
        </authorList>
    </citation>
    <scope>IDENTIFICATION</scope>
</reference>
<reference evidence="1" key="2">
    <citation type="submission" date="2018-05" db="EMBL/GenBank/DDBJ databases">
        <title>OgluRS3 (Oryza glumaepatula Reference Sequence Version 3).</title>
        <authorList>
            <person name="Zhang J."/>
            <person name="Kudrna D."/>
            <person name="Lee S."/>
            <person name="Talag J."/>
            <person name="Welchert J."/>
            <person name="Wing R.A."/>
        </authorList>
    </citation>
    <scope>NUCLEOTIDE SEQUENCE [LARGE SCALE GENOMIC DNA]</scope>
</reference>
<evidence type="ECO:0000313" key="1">
    <source>
        <dbReference type="EnsemblPlants" id="OGLUM07G05040.1"/>
    </source>
</evidence>
<dbReference type="AlphaFoldDB" id="A0A0E0AGM4"/>
<proteinExistence type="predicted"/>
<dbReference type="Gramene" id="OGLUM07G05040.1">
    <property type="protein sequence ID" value="OGLUM07G05040.1"/>
    <property type="gene ID" value="OGLUM07G05040"/>
</dbReference>
<keyword evidence="2" id="KW-1185">Reference proteome</keyword>
<sequence length="99" mass="10736">MGTLDGLLRGSAGRGRSGLLPDRRAYTAALAVARLQPARTLRLFDSLLHHLRRAPHDSAPHQNNSLPDTAALNASCADAGDCIRFRHLFDPDARLERAA</sequence>
<dbReference type="STRING" id="40148.A0A0E0AGM4"/>
<accession>A0A0E0AGM4</accession>
<evidence type="ECO:0000313" key="2">
    <source>
        <dbReference type="Proteomes" id="UP000026961"/>
    </source>
</evidence>
<dbReference type="Proteomes" id="UP000026961">
    <property type="component" value="Chromosome 7"/>
</dbReference>
<name>A0A0E0AGM4_9ORYZ</name>